<comment type="caution">
    <text evidence="1">The sequence shown here is derived from an EMBL/GenBank/DDBJ whole genome shotgun (WGS) entry which is preliminary data.</text>
</comment>
<organism evidence="1 2">
    <name type="scientific">Actinoallomurus bryophytorum</name>
    <dbReference type="NCBI Taxonomy" id="1490222"/>
    <lineage>
        <taxon>Bacteria</taxon>
        <taxon>Bacillati</taxon>
        <taxon>Actinomycetota</taxon>
        <taxon>Actinomycetes</taxon>
        <taxon>Streptosporangiales</taxon>
        <taxon>Thermomonosporaceae</taxon>
        <taxon>Actinoallomurus</taxon>
    </lineage>
</organism>
<dbReference type="EMBL" id="VFOZ01000001">
    <property type="protein sequence ID" value="TQM00929.1"/>
    <property type="molecule type" value="Genomic_DNA"/>
</dbReference>
<keyword evidence="2" id="KW-1185">Reference proteome</keyword>
<evidence type="ECO:0000313" key="2">
    <source>
        <dbReference type="Proteomes" id="UP000316096"/>
    </source>
</evidence>
<dbReference type="AlphaFoldDB" id="A0A543CV51"/>
<reference evidence="1 2" key="1">
    <citation type="submission" date="2019-06" db="EMBL/GenBank/DDBJ databases">
        <title>Sequencing the genomes of 1000 actinobacteria strains.</title>
        <authorList>
            <person name="Klenk H.-P."/>
        </authorList>
    </citation>
    <scope>NUCLEOTIDE SEQUENCE [LARGE SCALE GENOMIC DNA]</scope>
    <source>
        <strain evidence="1 2">DSM 102200</strain>
    </source>
</reference>
<dbReference type="Proteomes" id="UP000316096">
    <property type="component" value="Unassembled WGS sequence"/>
</dbReference>
<protein>
    <submittedName>
        <fullName evidence="1">Uncharacterized protein</fullName>
    </submittedName>
</protein>
<evidence type="ECO:0000313" key="1">
    <source>
        <dbReference type="EMBL" id="TQM00929.1"/>
    </source>
</evidence>
<proteinExistence type="predicted"/>
<name>A0A543CV51_9ACTN</name>
<sequence>METVADHVSAARLFVSEALTLDPRVSSEKLLAAQAEATLAVATALDGIAAAIREGKGH</sequence>
<accession>A0A543CV51</accession>
<dbReference type="RefSeq" id="WP_185792511.1">
    <property type="nucleotide sequence ID" value="NZ_VFOZ01000001.1"/>
</dbReference>
<gene>
    <name evidence="1" type="ORF">FB559_6658</name>
</gene>